<dbReference type="SUPFAM" id="SSF55785">
    <property type="entry name" value="PYP-like sensor domain (PAS domain)"/>
    <property type="match status" value="1"/>
</dbReference>
<accession>A0A085V418</accession>
<dbReference type="NCBIfam" id="TIGR00229">
    <property type="entry name" value="sensory_box"/>
    <property type="match status" value="1"/>
</dbReference>
<dbReference type="Proteomes" id="UP000028631">
    <property type="component" value="Unassembled WGS sequence"/>
</dbReference>
<dbReference type="SMART" id="SM00065">
    <property type="entry name" value="GAF"/>
    <property type="match status" value="1"/>
</dbReference>
<protein>
    <submittedName>
        <fullName evidence="6">Diguanylate cyclase</fullName>
    </submittedName>
</protein>
<dbReference type="InterPro" id="IPR043128">
    <property type="entry name" value="Rev_trsase/Diguanyl_cyclase"/>
</dbReference>
<dbReference type="Gene3D" id="3.30.70.270">
    <property type="match status" value="1"/>
</dbReference>
<dbReference type="FunFam" id="3.30.70.270:FF:000001">
    <property type="entry name" value="Diguanylate cyclase domain protein"/>
    <property type="match status" value="1"/>
</dbReference>
<dbReference type="InterPro" id="IPR013656">
    <property type="entry name" value="PAS_4"/>
</dbReference>
<dbReference type="CDD" id="cd01949">
    <property type="entry name" value="GGDEF"/>
    <property type="match status" value="1"/>
</dbReference>
<organism evidence="6 7">
    <name type="scientific">Pseudomonas syringae</name>
    <dbReference type="NCBI Taxonomy" id="317"/>
    <lineage>
        <taxon>Bacteria</taxon>
        <taxon>Pseudomonadati</taxon>
        <taxon>Pseudomonadota</taxon>
        <taxon>Gammaproteobacteria</taxon>
        <taxon>Pseudomonadales</taxon>
        <taxon>Pseudomonadaceae</taxon>
        <taxon>Pseudomonas</taxon>
    </lineage>
</organism>
<dbReference type="SMART" id="SM00267">
    <property type="entry name" value="GGDEF"/>
    <property type="match status" value="1"/>
</dbReference>
<dbReference type="InterPro" id="IPR000014">
    <property type="entry name" value="PAS"/>
</dbReference>
<dbReference type="Pfam" id="PF13185">
    <property type="entry name" value="GAF_2"/>
    <property type="match status" value="1"/>
</dbReference>
<dbReference type="SUPFAM" id="SSF55073">
    <property type="entry name" value="Nucleotide cyclase"/>
    <property type="match status" value="1"/>
</dbReference>
<keyword evidence="3" id="KW-0808">Transferase</keyword>
<evidence type="ECO:0000256" key="1">
    <source>
        <dbReference type="ARBA" id="ARBA00001946"/>
    </source>
</evidence>
<proteinExistence type="predicted"/>
<evidence type="ECO:0000259" key="5">
    <source>
        <dbReference type="PROSITE" id="PS50887"/>
    </source>
</evidence>
<dbReference type="InterPro" id="IPR000160">
    <property type="entry name" value="GGDEF_dom"/>
</dbReference>
<dbReference type="GO" id="GO:0016301">
    <property type="term" value="F:kinase activity"/>
    <property type="evidence" value="ECO:0007669"/>
    <property type="project" value="UniProtKB-KW"/>
</dbReference>
<evidence type="ECO:0000256" key="3">
    <source>
        <dbReference type="ARBA" id="ARBA00022777"/>
    </source>
</evidence>
<keyword evidence="3" id="KW-0418">Kinase</keyword>
<dbReference type="CDD" id="cd00130">
    <property type="entry name" value="PAS"/>
    <property type="match status" value="1"/>
</dbReference>
<sequence length="446" mass="50065">METNNYAALAGIVDMLLDAICVVDPQGRYVYVSAACERVFGYTQQELIGTQMLDLVHPLDRERTLAAAREVMDGQPKLHFENRYIRKDGRVVHIMWSARWSADNQMRIAVARDVTERKRSELLRTALFEISEAAHSAENLPGLFRRLHPIIGTLLPAQNFSVVLFDPLLEQLSFAWHGDEKDAGRESPVAEALAWEIVKTGKAVICATNSERLPEHLRHWLGEAQPSWLGVPLDAQGQTIGAMLVMAPAQGAHYSASDEELLQFVAVQAAAAIYRQQMHERLKHMAQFDQLTGLPNRLLLQDRLLIALEQARISNGRLAVLYLDLDKFKQVNDTFGHAAGDQLLQEVAQRLSRCVREADTVARIGGDEFIVLLNRIMRDEDAATVAKKILLALNEPMYLGDVDWPIKPSIGIAYYPEDATDLGQLFRRADESMYEAKKQGGNRYSP</sequence>
<dbReference type="InterPro" id="IPR029016">
    <property type="entry name" value="GAF-like_dom_sf"/>
</dbReference>
<name>A0A085V418_PSESX</name>
<dbReference type="PATRIC" id="fig|317.175.peg.5484"/>
<dbReference type="Gene3D" id="3.30.450.40">
    <property type="match status" value="1"/>
</dbReference>
<dbReference type="Pfam" id="PF08448">
    <property type="entry name" value="PAS_4"/>
    <property type="match status" value="1"/>
</dbReference>
<dbReference type="RefSeq" id="WP_032632032.1">
    <property type="nucleotide sequence ID" value="NZ_JPQU01000109.1"/>
</dbReference>
<comment type="subcellular location">
    <subcellularLocation>
        <location evidence="2">Cell inner membrane</location>
    </subcellularLocation>
</comment>
<dbReference type="Gene3D" id="3.30.450.20">
    <property type="entry name" value="PAS domain"/>
    <property type="match status" value="1"/>
</dbReference>
<evidence type="ECO:0000313" key="7">
    <source>
        <dbReference type="Proteomes" id="UP000028631"/>
    </source>
</evidence>
<dbReference type="InterPro" id="IPR035965">
    <property type="entry name" value="PAS-like_dom_sf"/>
</dbReference>
<dbReference type="PROSITE" id="PS50112">
    <property type="entry name" value="PAS"/>
    <property type="match status" value="1"/>
</dbReference>
<evidence type="ECO:0000256" key="2">
    <source>
        <dbReference type="ARBA" id="ARBA00004533"/>
    </source>
</evidence>
<comment type="caution">
    <text evidence="6">The sequence shown here is derived from an EMBL/GenBank/DDBJ whole genome shotgun (WGS) entry which is preliminary data.</text>
</comment>
<gene>
    <name evidence="6" type="ORF">IV01_26325</name>
</gene>
<dbReference type="OrthoDB" id="9812260at2"/>
<dbReference type="PANTHER" id="PTHR46663:SF3">
    <property type="entry name" value="SLL0267 PROTEIN"/>
    <property type="match status" value="1"/>
</dbReference>
<reference evidence="6 7" key="1">
    <citation type="submission" date="2014-07" db="EMBL/GenBank/DDBJ databases">
        <title>Draft Genome Sequences of Environmental Pseudomonas syringae strains.</title>
        <authorList>
            <person name="Baltrus D.A."/>
            <person name="Berge O."/>
            <person name="Morris C."/>
        </authorList>
    </citation>
    <scope>NUCLEOTIDE SEQUENCE [LARGE SCALE GENOMIC DNA]</scope>
    <source>
        <strain evidence="6 7">GAW0119</strain>
    </source>
</reference>
<dbReference type="GO" id="GO:0005886">
    <property type="term" value="C:plasma membrane"/>
    <property type="evidence" value="ECO:0007669"/>
    <property type="project" value="UniProtKB-SubCell"/>
</dbReference>
<dbReference type="AlphaFoldDB" id="A0A085V418"/>
<dbReference type="SUPFAM" id="SSF55781">
    <property type="entry name" value="GAF domain-like"/>
    <property type="match status" value="1"/>
</dbReference>
<dbReference type="NCBIfam" id="TIGR00254">
    <property type="entry name" value="GGDEF"/>
    <property type="match status" value="1"/>
</dbReference>
<keyword evidence="7" id="KW-1185">Reference proteome</keyword>
<dbReference type="Pfam" id="PF00990">
    <property type="entry name" value="GGDEF"/>
    <property type="match status" value="1"/>
</dbReference>
<dbReference type="EMBL" id="JPQU01000109">
    <property type="protein sequence ID" value="KFE50181.1"/>
    <property type="molecule type" value="Genomic_DNA"/>
</dbReference>
<evidence type="ECO:0000313" key="6">
    <source>
        <dbReference type="EMBL" id="KFE50181.1"/>
    </source>
</evidence>
<feature type="domain" description="PAS" evidence="4">
    <location>
        <begin position="5"/>
        <end position="75"/>
    </location>
</feature>
<dbReference type="InterPro" id="IPR003018">
    <property type="entry name" value="GAF"/>
</dbReference>
<comment type="cofactor">
    <cofactor evidence="1">
        <name>Mg(2+)</name>
        <dbReference type="ChEBI" id="CHEBI:18420"/>
    </cofactor>
</comment>
<dbReference type="SMART" id="SM00091">
    <property type="entry name" value="PAS"/>
    <property type="match status" value="1"/>
</dbReference>
<dbReference type="InterPro" id="IPR029787">
    <property type="entry name" value="Nucleotide_cyclase"/>
</dbReference>
<feature type="domain" description="GGDEF" evidence="5">
    <location>
        <begin position="316"/>
        <end position="446"/>
    </location>
</feature>
<dbReference type="PROSITE" id="PS50887">
    <property type="entry name" value="GGDEF"/>
    <property type="match status" value="1"/>
</dbReference>
<evidence type="ECO:0000259" key="4">
    <source>
        <dbReference type="PROSITE" id="PS50112"/>
    </source>
</evidence>
<dbReference type="PANTHER" id="PTHR46663">
    <property type="entry name" value="DIGUANYLATE CYCLASE DGCT-RELATED"/>
    <property type="match status" value="1"/>
</dbReference>
<dbReference type="InterPro" id="IPR052163">
    <property type="entry name" value="DGC-Regulatory_Protein"/>
</dbReference>